<dbReference type="GeneID" id="67021531"/>
<evidence type="ECO:0000313" key="11">
    <source>
        <dbReference type="EMBL" id="CAG5179511.1"/>
    </source>
</evidence>
<dbReference type="InterPro" id="IPR001128">
    <property type="entry name" value="Cyt_P450"/>
</dbReference>
<dbReference type="GO" id="GO:0016705">
    <property type="term" value="F:oxidoreductase activity, acting on paired donors, with incorporation or reduction of molecular oxygen"/>
    <property type="evidence" value="ECO:0007669"/>
    <property type="project" value="InterPro"/>
</dbReference>
<gene>
    <name evidence="11" type="ORF">ALTATR162_LOCUS9322</name>
</gene>
<dbReference type="PRINTS" id="PR00465">
    <property type="entry name" value="EP450IV"/>
</dbReference>
<evidence type="ECO:0000256" key="5">
    <source>
        <dbReference type="ARBA" id="ARBA00022723"/>
    </source>
</evidence>
<evidence type="ECO:0000256" key="6">
    <source>
        <dbReference type="ARBA" id="ARBA00023002"/>
    </source>
</evidence>
<evidence type="ECO:0008006" key="13">
    <source>
        <dbReference type="Google" id="ProtNLM"/>
    </source>
</evidence>
<dbReference type="InterPro" id="IPR002403">
    <property type="entry name" value="Cyt_P450_E_grp-IV"/>
</dbReference>
<evidence type="ECO:0000256" key="7">
    <source>
        <dbReference type="ARBA" id="ARBA00023004"/>
    </source>
</evidence>
<dbReference type="RefSeq" id="XP_043172890.1">
    <property type="nucleotide sequence ID" value="XM_043316955.1"/>
</dbReference>
<evidence type="ECO:0000256" key="10">
    <source>
        <dbReference type="SAM" id="Phobius"/>
    </source>
</evidence>
<dbReference type="AlphaFoldDB" id="A0A8J2I7V2"/>
<keyword evidence="12" id="KW-1185">Reference proteome</keyword>
<dbReference type="SUPFAM" id="SSF48264">
    <property type="entry name" value="Cytochrome P450"/>
    <property type="match status" value="1"/>
</dbReference>
<dbReference type="GO" id="GO:0005506">
    <property type="term" value="F:iron ion binding"/>
    <property type="evidence" value="ECO:0007669"/>
    <property type="project" value="InterPro"/>
</dbReference>
<comment type="pathway">
    <text evidence="2">Mycotoxin biosynthesis.</text>
</comment>
<comment type="similarity">
    <text evidence="3">Belongs to the cytochrome P450 family.</text>
</comment>
<dbReference type="GO" id="GO:0020037">
    <property type="term" value="F:heme binding"/>
    <property type="evidence" value="ECO:0007669"/>
    <property type="project" value="InterPro"/>
</dbReference>
<comment type="cofactor">
    <cofactor evidence="1 9">
        <name>heme</name>
        <dbReference type="ChEBI" id="CHEBI:30413"/>
    </cofactor>
</comment>
<dbReference type="OrthoDB" id="1844152at2759"/>
<keyword evidence="6" id="KW-0560">Oxidoreductase</keyword>
<dbReference type="EMBL" id="CAJRGZ010000023">
    <property type="protein sequence ID" value="CAG5179511.1"/>
    <property type="molecule type" value="Genomic_DNA"/>
</dbReference>
<dbReference type="PANTHER" id="PTHR46206">
    <property type="entry name" value="CYTOCHROME P450"/>
    <property type="match status" value="1"/>
</dbReference>
<dbReference type="PANTHER" id="PTHR46206:SF2">
    <property type="entry name" value="CYTOCHROME P450 MONOOXYGENASE AUSG-RELATED"/>
    <property type="match status" value="1"/>
</dbReference>
<evidence type="ECO:0000256" key="8">
    <source>
        <dbReference type="ARBA" id="ARBA00023033"/>
    </source>
</evidence>
<keyword evidence="5 9" id="KW-0479">Metal-binding</keyword>
<comment type="caution">
    <text evidence="11">The sequence shown here is derived from an EMBL/GenBank/DDBJ whole genome shotgun (WGS) entry which is preliminary data.</text>
</comment>
<name>A0A8J2I7V2_9PLEO</name>
<dbReference type="Pfam" id="PF00067">
    <property type="entry name" value="p450"/>
    <property type="match status" value="1"/>
</dbReference>
<proteinExistence type="inferred from homology"/>
<organism evidence="11 12">
    <name type="scientific">Alternaria atra</name>
    <dbReference type="NCBI Taxonomy" id="119953"/>
    <lineage>
        <taxon>Eukaryota</taxon>
        <taxon>Fungi</taxon>
        <taxon>Dikarya</taxon>
        <taxon>Ascomycota</taxon>
        <taxon>Pezizomycotina</taxon>
        <taxon>Dothideomycetes</taxon>
        <taxon>Pleosporomycetidae</taxon>
        <taxon>Pleosporales</taxon>
        <taxon>Pleosporineae</taxon>
        <taxon>Pleosporaceae</taxon>
        <taxon>Alternaria</taxon>
        <taxon>Alternaria sect. Ulocladioides</taxon>
    </lineage>
</organism>
<evidence type="ECO:0000313" key="12">
    <source>
        <dbReference type="Proteomes" id="UP000676310"/>
    </source>
</evidence>
<evidence type="ECO:0000256" key="1">
    <source>
        <dbReference type="ARBA" id="ARBA00001971"/>
    </source>
</evidence>
<feature type="transmembrane region" description="Helical" evidence="10">
    <location>
        <begin position="20"/>
        <end position="44"/>
    </location>
</feature>
<evidence type="ECO:0000256" key="2">
    <source>
        <dbReference type="ARBA" id="ARBA00004685"/>
    </source>
</evidence>
<keyword evidence="10" id="KW-0812">Transmembrane</keyword>
<evidence type="ECO:0000256" key="9">
    <source>
        <dbReference type="PIRSR" id="PIRSR602403-1"/>
    </source>
</evidence>
<dbReference type="GO" id="GO:0004497">
    <property type="term" value="F:monooxygenase activity"/>
    <property type="evidence" value="ECO:0007669"/>
    <property type="project" value="UniProtKB-KW"/>
</dbReference>
<keyword evidence="10" id="KW-0472">Membrane</keyword>
<dbReference type="Proteomes" id="UP000676310">
    <property type="component" value="Unassembled WGS sequence"/>
</dbReference>
<evidence type="ECO:0000256" key="4">
    <source>
        <dbReference type="ARBA" id="ARBA00022617"/>
    </source>
</evidence>
<dbReference type="CDD" id="cd11041">
    <property type="entry name" value="CYP503A1-like"/>
    <property type="match status" value="1"/>
</dbReference>
<keyword evidence="4 9" id="KW-0349">Heme</keyword>
<keyword evidence="10" id="KW-1133">Transmembrane helix</keyword>
<keyword evidence="8" id="KW-0503">Monooxygenase</keyword>
<sequence length="516" mass="57991">MSIPGPSQTPHALSELSLGALVQSLPVLTSILLGIVIVVISFVAMTNRSKAPLANPPRWNQFTLFKRFEFLQNGRAIMSEARKRYGKHPYRLIVDTGEVLVLPPAYSVTIRNEMDLSFAKAIEKNFSGHVSGLEPYGLLDHKKKLVQTVVKKQLTKYLNTVTKPLSEEATFALNVIFGNAPEWKETLITESILQLVARLSTKVFLGDEMCRNGAWLETSKTYTVTSFVLSLKMAAVPEALKFLHLDEARTILTPLIAKRKAIKAEARKNGKPEPVYNDMVDWYEQESQGEAYDPAIYQTSLSLAAIHTTSELLSHTMTLLANEPQYVEALRKEIIHVLRTDGLTKAALASLKLVDSTLKETLRFRPSTYLNMRRHAKKTVVLPDGFVIPKNTQVAVDGFNMQNPEIYSDPDKFDIYRYYNMRQDPATANKAHLVSTGPDNLSFGHGAQSCPGRFFAANETKIALCHLLLKYDWELAEGACLDPKPVFGETTALDRENKLRFRRRKEEVDLDSLTYV</sequence>
<protein>
    <recommendedName>
        <fullName evidence="13">Cytochrome P450 monooxygenase</fullName>
    </recommendedName>
</protein>
<evidence type="ECO:0000256" key="3">
    <source>
        <dbReference type="ARBA" id="ARBA00010617"/>
    </source>
</evidence>
<dbReference type="InterPro" id="IPR036396">
    <property type="entry name" value="Cyt_P450_sf"/>
</dbReference>
<reference evidence="11" key="1">
    <citation type="submission" date="2021-05" db="EMBL/GenBank/DDBJ databases">
        <authorList>
            <person name="Stam R."/>
        </authorList>
    </citation>
    <scope>NUCLEOTIDE SEQUENCE</scope>
    <source>
        <strain evidence="11">CS162</strain>
    </source>
</reference>
<dbReference type="PRINTS" id="PR00385">
    <property type="entry name" value="P450"/>
</dbReference>
<dbReference type="Gene3D" id="1.10.630.10">
    <property type="entry name" value="Cytochrome P450"/>
    <property type="match status" value="1"/>
</dbReference>
<accession>A0A8J2I7V2</accession>
<keyword evidence="7 9" id="KW-0408">Iron</keyword>
<feature type="binding site" description="axial binding residue" evidence="9">
    <location>
        <position position="450"/>
    </location>
    <ligand>
        <name>heme</name>
        <dbReference type="ChEBI" id="CHEBI:30413"/>
    </ligand>
    <ligandPart>
        <name>Fe</name>
        <dbReference type="ChEBI" id="CHEBI:18248"/>
    </ligandPart>
</feature>